<feature type="region of interest" description="Disordered" evidence="1">
    <location>
        <begin position="34"/>
        <end position="179"/>
    </location>
</feature>
<accession>A0ABD3N3D5</accession>
<sequence>MPSLCKVWKSDLIQDRKFAARSSLSLSTATAVAAGAGASQRRVHPLTSIPNSGQTTLKDKLETKSNQLHSNDVHGALTTITRDRTDSDNSKSAATANSLLNEEDKENSKSNASSISIATNSNEPKAHNRPKKKKRMTLDAYFVRPPPSKNGNETSDDDDDDDDDEDYTELHHESSKKKQRKILTLNENAKPLHVRIPFIDNEKPVDVTIVSHCISNKYIDVNEPLALSGDVLYPASSRSAIERFLPGFGRYIH</sequence>
<keyword evidence="3" id="KW-1185">Reference proteome</keyword>
<feature type="compositionally biased region" description="Acidic residues" evidence="1">
    <location>
        <begin position="154"/>
        <end position="167"/>
    </location>
</feature>
<dbReference type="EMBL" id="JALLBG020000040">
    <property type="protein sequence ID" value="KAL3770502.1"/>
    <property type="molecule type" value="Genomic_DNA"/>
</dbReference>
<feature type="compositionally biased region" description="Low complexity" evidence="1">
    <location>
        <begin position="109"/>
        <end position="123"/>
    </location>
</feature>
<protein>
    <submittedName>
        <fullName evidence="2">Uncharacterized protein</fullName>
    </submittedName>
</protein>
<evidence type="ECO:0000313" key="3">
    <source>
        <dbReference type="Proteomes" id="UP001530293"/>
    </source>
</evidence>
<proteinExistence type="predicted"/>
<dbReference type="Proteomes" id="UP001530293">
    <property type="component" value="Unassembled WGS sequence"/>
</dbReference>
<organism evidence="2 3">
    <name type="scientific">Discostella pseudostelligera</name>
    <dbReference type="NCBI Taxonomy" id="259834"/>
    <lineage>
        <taxon>Eukaryota</taxon>
        <taxon>Sar</taxon>
        <taxon>Stramenopiles</taxon>
        <taxon>Ochrophyta</taxon>
        <taxon>Bacillariophyta</taxon>
        <taxon>Coscinodiscophyceae</taxon>
        <taxon>Thalassiosirophycidae</taxon>
        <taxon>Stephanodiscales</taxon>
        <taxon>Stephanodiscaceae</taxon>
        <taxon>Discostella</taxon>
    </lineage>
</organism>
<comment type="caution">
    <text evidence="2">The sequence shown here is derived from an EMBL/GenBank/DDBJ whole genome shotgun (WGS) entry which is preliminary data.</text>
</comment>
<gene>
    <name evidence="2" type="ORF">ACHAWU_009341</name>
</gene>
<dbReference type="AlphaFoldDB" id="A0ABD3N3D5"/>
<name>A0ABD3N3D5_9STRA</name>
<evidence type="ECO:0000313" key="2">
    <source>
        <dbReference type="EMBL" id="KAL3770502.1"/>
    </source>
</evidence>
<evidence type="ECO:0000256" key="1">
    <source>
        <dbReference type="SAM" id="MobiDB-lite"/>
    </source>
</evidence>
<feature type="compositionally biased region" description="Polar residues" evidence="1">
    <location>
        <begin position="90"/>
        <end position="100"/>
    </location>
</feature>
<reference evidence="2 3" key="1">
    <citation type="submission" date="2024-10" db="EMBL/GenBank/DDBJ databases">
        <title>Updated reference genomes for cyclostephanoid diatoms.</title>
        <authorList>
            <person name="Roberts W.R."/>
            <person name="Alverson A.J."/>
        </authorList>
    </citation>
    <scope>NUCLEOTIDE SEQUENCE [LARGE SCALE GENOMIC DNA]</scope>
    <source>
        <strain evidence="2 3">AJA232-27</strain>
    </source>
</reference>